<dbReference type="GO" id="GO:0009986">
    <property type="term" value="C:cell surface"/>
    <property type="evidence" value="ECO:0007669"/>
    <property type="project" value="InterPro"/>
</dbReference>
<evidence type="ECO:0000313" key="5">
    <source>
        <dbReference type="EMBL" id="KAI1699999.1"/>
    </source>
</evidence>
<evidence type="ECO:0000256" key="2">
    <source>
        <dbReference type="ARBA" id="ARBA00010112"/>
    </source>
</evidence>
<protein>
    <submittedName>
        <fullName evidence="5">Transthyretin-like family domain-containing protein</fullName>
    </submittedName>
</protein>
<sequence>MVLIRMRSSTTTERLLTNALVGADWTLTYWSLEATGHVLCHGRAVHNLTVDALTWVFSNSKLKWKNFATTKTNETGHFYIHGNADQPVGNMSDTFFVQLQIEHTCDNQPPSKFCITVPHDPYMCEHPCQEQKIFEAGDIQLGKPSKDDCHSPWISS</sequence>
<evidence type="ECO:0000256" key="4">
    <source>
        <dbReference type="ARBA" id="ARBA00022729"/>
    </source>
</evidence>
<dbReference type="Proteomes" id="UP001201812">
    <property type="component" value="Unassembled WGS sequence"/>
</dbReference>
<dbReference type="InterPro" id="IPR001534">
    <property type="entry name" value="Transthyretin-like"/>
</dbReference>
<keyword evidence="4" id="KW-0732">Signal</keyword>
<reference evidence="5" key="1">
    <citation type="submission" date="2022-01" db="EMBL/GenBank/DDBJ databases">
        <title>Genome Sequence Resource for Two Populations of Ditylenchus destructor, the Migratory Endoparasitic Phytonematode.</title>
        <authorList>
            <person name="Zhang H."/>
            <person name="Lin R."/>
            <person name="Xie B."/>
        </authorList>
    </citation>
    <scope>NUCLEOTIDE SEQUENCE</scope>
    <source>
        <strain evidence="5">BazhouSP</strain>
    </source>
</reference>
<dbReference type="InterPro" id="IPR038479">
    <property type="entry name" value="Transthyretin-like_sf"/>
</dbReference>
<dbReference type="GO" id="GO:0005576">
    <property type="term" value="C:extracellular region"/>
    <property type="evidence" value="ECO:0007669"/>
    <property type="project" value="UniProtKB-SubCell"/>
</dbReference>
<evidence type="ECO:0000256" key="1">
    <source>
        <dbReference type="ARBA" id="ARBA00004613"/>
    </source>
</evidence>
<comment type="subcellular location">
    <subcellularLocation>
        <location evidence="1">Secreted</location>
    </subcellularLocation>
</comment>
<dbReference type="EMBL" id="JAKKPZ010000160">
    <property type="protein sequence ID" value="KAI1699999.1"/>
    <property type="molecule type" value="Genomic_DNA"/>
</dbReference>
<evidence type="ECO:0000256" key="3">
    <source>
        <dbReference type="ARBA" id="ARBA00022525"/>
    </source>
</evidence>
<comment type="caution">
    <text evidence="5">The sequence shown here is derived from an EMBL/GenBank/DDBJ whole genome shotgun (WGS) entry which is preliminary data.</text>
</comment>
<proteinExistence type="inferred from homology"/>
<dbReference type="Gene3D" id="2.60.40.3330">
    <property type="match status" value="1"/>
</dbReference>
<keyword evidence="3" id="KW-0964">Secreted</keyword>
<dbReference type="Pfam" id="PF01060">
    <property type="entry name" value="TTR-52"/>
    <property type="match status" value="1"/>
</dbReference>
<accession>A0AAD4MPD5</accession>
<dbReference type="AlphaFoldDB" id="A0AAD4MPD5"/>
<gene>
    <name evidence="5" type="ORF">DdX_16983</name>
</gene>
<evidence type="ECO:0000313" key="6">
    <source>
        <dbReference type="Proteomes" id="UP001201812"/>
    </source>
</evidence>
<organism evidence="5 6">
    <name type="scientific">Ditylenchus destructor</name>
    <dbReference type="NCBI Taxonomy" id="166010"/>
    <lineage>
        <taxon>Eukaryota</taxon>
        <taxon>Metazoa</taxon>
        <taxon>Ecdysozoa</taxon>
        <taxon>Nematoda</taxon>
        <taxon>Chromadorea</taxon>
        <taxon>Rhabditida</taxon>
        <taxon>Tylenchina</taxon>
        <taxon>Tylenchomorpha</taxon>
        <taxon>Sphaerularioidea</taxon>
        <taxon>Anguinidae</taxon>
        <taxon>Anguininae</taxon>
        <taxon>Ditylenchus</taxon>
    </lineage>
</organism>
<name>A0AAD4MPD5_9BILA</name>
<keyword evidence="6" id="KW-1185">Reference proteome</keyword>
<comment type="similarity">
    <text evidence="2">Belongs to the nematode transthyretin-like family.</text>
</comment>